<proteinExistence type="predicted"/>
<sequence length="115" mass="12149">MFYGCVALSGLVAALLLPPLVSSLPVAPIQGRFADSPSLLDPTTTNSSTAVASLVQELENTNFPTSLPIFPRAVSSEGSDSTVDSSGELNQRAILRLTPGGSQVYRGMRGRSRRR</sequence>
<feature type="chain" id="PRO_5043553003" evidence="1">
    <location>
        <begin position="24"/>
        <end position="115"/>
    </location>
</feature>
<evidence type="ECO:0000313" key="3">
    <source>
        <dbReference type="Proteomes" id="UP001385951"/>
    </source>
</evidence>
<name>A0AAW0FH04_9APHY</name>
<protein>
    <submittedName>
        <fullName evidence="2">Uncharacterized protein</fullName>
    </submittedName>
</protein>
<comment type="caution">
    <text evidence="2">The sequence shown here is derived from an EMBL/GenBank/DDBJ whole genome shotgun (WGS) entry which is preliminary data.</text>
</comment>
<reference evidence="2 3" key="1">
    <citation type="submission" date="2022-09" db="EMBL/GenBank/DDBJ databases">
        <authorList>
            <person name="Palmer J.M."/>
        </authorList>
    </citation>
    <scope>NUCLEOTIDE SEQUENCE [LARGE SCALE GENOMIC DNA]</scope>
    <source>
        <strain evidence="2 3">DSM 7382</strain>
    </source>
</reference>
<dbReference type="EMBL" id="JASBNA010000046">
    <property type="protein sequence ID" value="KAK7680820.1"/>
    <property type="molecule type" value="Genomic_DNA"/>
</dbReference>
<evidence type="ECO:0000313" key="2">
    <source>
        <dbReference type="EMBL" id="KAK7680820.1"/>
    </source>
</evidence>
<keyword evidence="1" id="KW-0732">Signal</keyword>
<dbReference type="Proteomes" id="UP001385951">
    <property type="component" value="Unassembled WGS sequence"/>
</dbReference>
<accession>A0AAW0FH04</accession>
<gene>
    <name evidence="2" type="ORF">QCA50_016130</name>
</gene>
<organism evidence="2 3">
    <name type="scientific">Cerrena zonata</name>
    <dbReference type="NCBI Taxonomy" id="2478898"/>
    <lineage>
        <taxon>Eukaryota</taxon>
        <taxon>Fungi</taxon>
        <taxon>Dikarya</taxon>
        <taxon>Basidiomycota</taxon>
        <taxon>Agaricomycotina</taxon>
        <taxon>Agaricomycetes</taxon>
        <taxon>Polyporales</taxon>
        <taxon>Cerrenaceae</taxon>
        <taxon>Cerrena</taxon>
    </lineage>
</organism>
<keyword evidence="3" id="KW-1185">Reference proteome</keyword>
<feature type="signal peptide" evidence="1">
    <location>
        <begin position="1"/>
        <end position="23"/>
    </location>
</feature>
<dbReference type="AlphaFoldDB" id="A0AAW0FH04"/>
<evidence type="ECO:0000256" key="1">
    <source>
        <dbReference type="SAM" id="SignalP"/>
    </source>
</evidence>